<dbReference type="GO" id="GO:0007165">
    <property type="term" value="P:signal transduction"/>
    <property type="evidence" value="ECO:0007669"/>
    <property type="project" value="UniProtKB-KW"/>
</dbReference>
<reference evidence="6" key="1">
    <citation type="journal article" date="2020" name="mSystems">
        <title>Genome- and Community-Level Interaction Insights into Carbon Utilization and Element Cycling Functions of Hydrothermarchaeota in Hydrothermal Sediment.</title>
        <authorList>
            <person name="Zhou Z."/>
            <person name="Liu Y."/>
            <person name="Xu W."/>
            <person name="Pan J."/>
            <person name="Luo Z.H."/>
            <person name="Li M."/>
        </authorList>
    </citation>
    <scope>NUCLEOTIDE SEQUENCE [LARGE SCALE GENOMIC DNA]</scope>
    <source>
        <strain evidence="6">SpSt-1088</strain>
    </source>
</reference>
<dbReference type="CDD" id="cd11386">
    <property type="entry name" value="MCP_signal"/>
    <property type="match status" value="1"/>
</dbReference>
<feature type="transmembrane region" description="Helical" evidence="4">
    <location>
        <begin position="6"/>
        <end position="28"/>
    </location>
</feature>
<gene>
    <name evidence="6" type="ORF">ENM46_02550</name>
</gene>
<comment type="caution">
    <text evidence="6">The sequence shown here is derived from an EMBL/GenBank/DDBJ whole genome shotgun (WGS) entry which is preliminary data.</text>
</comment>
<dbReference type="GO" id="GO:0016020">
    <property type="term" value="C:membrane"/>
    <property type="evidence" value="ECO:0007669"/>
    <property type="project" value="InterPro"/>
</dbReference>
<dbReference type="PANTHER" id="PTHR32089">
    <property type="entry name" value="METHYL-ACCEPTING CHEMOTAXIS PROTEIN MCPB"/>
    <property type="match status" value="1"/>
</dbReference>
<dbReference type="AlphaFoldDB" id="A0A7C5Y409"/>
<dbReference type="PANTHER" id="PTHR32089:SF112">
    <property type="entry name" value="LYSOZYME-LIKE PROTEIN-RELATED"/>
    <property type="match status" value="1"/>
</dbReference>
<evidence type="ECO:0000256" key="3">
    <source>
        <dbReference type="PROSITE-ProRule" id="PRU00284"/>
    </source>
</evidence>
<keyword evidence="4" id="KW-0812">Transmembrane</keyword>
<feature type="transmembrane region" description="Helical" evidence="4">
    <location>
        <begin position="196"/>
        <end position="219"/>
    </location>
</feature>
<protein>
    <recommendedName>
        <fullName evidence="5">Methyl-accepting transducer domain-containing protein</fullName>
    </recommendedName>
</protein>
<comment type="similarity">
    <text evidence="2">Belongs to the methyl-accepting chemotaxis (MCP) protein family.</text>
</comment>
<dbReference type="Gene3D" id="1.10.287.950">
    <property type="entry name" value="Methyl-accepting chemotaxis protein"/>
    <property type="match status" value="1"/>
</dbReference>
<dbReference type="PROSITE" id="PS50111">
    <property type="entry name" value="CHEMOTAXIS_TRANSDUC_2"/>
    <property type="match status" value="1"/>
</dbReference>
<dbReference type="SUPFAM" id="SSF103190">
    <property type="entry name" value="Sensory domain-like"/>
    <property type="match status" value="1"/>
</dbReference>
<dbReference type="GO" id="GO:0004888">
    <property type="term" value="F:transmembrane signaling receptor activity"/>
    <property type="evidence" value="ECO:0007669"/>
    <property type="project" value="InterPro"/>
</dbReference>
<dbReference type="PRINTS" id="PR00260">
    <property type="entry name" value="CHEMTRNSDUCR"/>
</dbReference>
<organism evidence="6">
    <name type="scientific">Fervidobacterium nodosum</name>
    <dbReference type="NCBI Taxonomy" id="2424"/>
    <lineage>
        <taxon>Bacteria</taxon>
        <taxon>Thermotogati</taxon>
        <taxon>Thermotogota</taxon>
        <taxon>Thermotogae</taxon>
        <taxon>Thermotogales</taxon>
        <taxon>Fervidobacteriaceae</taxon>
        <taxon>Fervidobacterium</taxon>
    </lineage>
</organism>
<evidence type="ECO:0000313" key="6">
    <source>
        <dbReference type="EMBL" id="HHR33806.1"/>
    </source>
</evidence>
<dbReference type="SMART" id="SM00283">
    <property type="entry name" value="MA"/>
    <property type="match status" value="1"/>
</dbReference>
<name>A0A7C5Y409_9BACT</name>
<keyword evidence="1 3" id="KW-0807">Transducer</keyword>
<accession>A0A7C5Y409</accession>
<proteinExistence type="inferred from homology"/>
<evidence type="ECO:0000256" key="4">
    <source>
        <dbReference type="SAM" id="Phobius"/>
    </source>
</evidence>
<keyword evidence="4" id="KW-0472">Membrane</keyword>
<sequence length="576" mass="62777">MVKISQALYIAILILTTTLFLTLILVYLSKETAKSLSINTVGTLLLTTAMNEFEDSIIKNFGRLDILGGELVDEKQIPIRNRFEVVDYISQKFGVNATIFVTKGGDFECVSTSVKKSDGSRAVGTLLGSDSVAYKFLKQNQSYLGLSKILGEDFITFYKPILNENGKVIGVYFVGKPIKEIYLLIKSKLVDVSIKSLVTGIFIGVIAALISIVMNYYIFSKTSGHLSKMISEISSGNLKISGINITSPIKELQTTANALKNLSETISGVFIKTKHSLENLSASAQLVKNGIDNLSTIQTEFFGRMEEITKAIQSISASAQQVASNVAEFSTAAQRLSSSAVELSKKTVQMKSYSIESENSVKAIADVISETSKISEETEKVISQLNAKTSNIKGILETISSIAEQTNLLALNAAIEAARAGEAGRGFAVVADEIRKLAEESKNATAKISAILNEIVHGILKAGETINETVKVAQKASQKSEIAREKISQVLSEINHIAEHIELLTASAQQFTASTEEMSSGVNAVSRAIEKITTEQENLAEYISNQRQIGQELSQVFHNLSQVIEDLRENMKYFKY</sequence>
<feature type="domain" description="Methyl-accepting transducer" evidence="5">
    <location>
        <begin position="276"/>
        <end position="526"/>
    </location>
</feature>
<evidence type="ECO:0000256" key="1">
    <source>
        <dbReference type="ARBA" id="ARBA00023224"/>
    </source>
</evidence>
<dbReference type="Pfam" id="PF00015">
    <property type="entry name" value="MCPsignal"/>
    <property type="match status" value="1"/>
</dbReference>
<dbReference type="EMBL" id="DRXW01000166">
    <property type="protein sequence ID" value="HHR33806.1"/>
    <property type="molecule type" value="Genomic_DNA"/>
</dbReference>
<dbReference type="InterPro" id="IPR033462">
    <property type="entry name" value="Cache_3-Cache_2"/>
</dbReference>
<dbReference type="Pfam" id="PF17201">
    <property type="entry name" value="Cache_3-Cache_2"/>
    <property type="match status" value="1"/>
</dbReference>
<evidence type="ECO:0000256" key="2">
    <source>
        <dbReference type="ARBA" id="ARBA00029447"/>
    </source>
</evidence>
<dbReference type="InterPro" id="IPR004090">
    <property type="entry name" value="Chemotax_Me-accpt_rcpt"/>
</dbReference>
<evidence type="ECO:0000259" key="5">
    <source>
        <dbReference type="PROSITE" id="PS50111"/>
    </source>
</evidence>
<keyword evidence="4" id="KW-1133">Transmembrane helix</keyword>
<dbReference type="GO" id="GO:0006935">
    <property type="term" value="P:chemotaxis"/>
    <property type="evidence" value="ECO:0007669"/>
    <property type="project" value="InterPro"/>
</dbReference>
<dbReference type="InterPro" id="IPR004089">
    <property type="entry name" value="MCPsignal_dom"/>
</dbReference>
<dbReference type="SUPFAM" id="SSF58104">
    <property type="entry name" value="Methyl-accepting chemotaxis protein (MCP) signaling domain"/>
    <property type="match status" value="1"/>
</dbReference>
<dbReference type="InterPro" id="IPR029151">
    <property type="entry name" value="Sensor-like_sf"/>
</dbReference>